<evidence type="ECO:0000313" key="6">
    <source>
        <dbReference type="EMBL" id="PAK21193.1"/>
    </source>
</evidence>
<name>A0A269TI82_9BACT</name>
<organism evidence="6 7">
    <name type="scientific">Mycoplasmopsis agassizii</name>
    <dbReference type="NCBI Taxonomy" id="33922"/>
    <lineage>
        <taxon>Bacteria</taxon>
        <taxon>Bacillati</taxon>
        <taxon>Mycoplasmatota</taxon>
        <taxon>Mycoplasmoidales</taxon>
        <taxon>Metamycoplasmataceae</taxon>
        <taxon>Mycoplasmopsis</taxon>
    </lineage>
</organism>
<dbReference type="GO" id="GO:0016020">
    <property type="term" value="C:membrane"/>
    <property type="evidence" value="ECO:0007669"/>
    <property type="project" value="UniProtKB-SubCell"/>
</dbReference>
<feature type="transmembrane region" description="Helical" evidence="5">
    <location>
        <begin position="230"/>
        <end position="251"/>
    </location>
</feature>
<feature type="transmembrane region" description="Helical" evidence="5">
    <location>
        <begin position="423"/>
        <end position="444"/>
    </location>
</feature>
<feature type="transmembrane region" description="Helical" evidence="5">
    <location>
        <begin position="503"/>
        <end position="524"/>
    </location>
</feature>
<evidence type="ECO:0000256" key="5">
    <source>
        <dbReference type="SAM" id="Phobius"/>
    </source>
</evidence>
<reference evidence="7" key="1">
    <citation type="submission" date="2017-08" db="EMBL/GenBank/DDBJ databases">
        <authorList>
            <person name="Alvarez-Ponce D."/>
            <person name="Weitzman C.L."/>
            <person name="Tillett R.L."/>
            <person name="Sandmeier F.C."/>
            <person name="Tracy C.R."/>
        </authorList>
    </citation>
    <scope>NUCLEOTIDE SEQUENCE [LARGE SCALE GENOMIC DNA]</scope>
    <source>
        <strain evidence="7">723</strain>
    </source>
</reference>
<dbReference type="Gene3D" id="1.20.1740.10">
    <property type="entry name" value="Amino acid/polyamine transporter I"/>
    <property type="match status" value="1"/>
</dbReference>
<dbReference type="InterPro" id="IPR002293">
    <property type="entry name" value="AA/rel_permease1"/>
</dbReference>
<proteinExistence type="predicted"/>
<evidence type="ECO:0000256" key="3">
    <source>
        <dbReference type="ARBA" id="ARBA00022989"/>
    </source>
</evidence>
<sequence length="559" mass="63047">MKQKETDKIKAFAKKYKKKKISFFSAMLLVLGSSIGAGIFFKSETVLSMSQNSLILSFFSWIIAAIAVIAMALALIEVASAKRDNLSLISWNKVFNSRTVFKASKNFMVFIYLPLTFFFVPFYIISSLQDGLGAIIYNRISAYKFNLGVNAEYDWLIWALIAFLLAIYFIIFSGLSSKLADWQNKIIVILKFIPIVFIVIVGFVVASQYTSNTSALVQRPTDLTIASGASIVRFAPGLGLFISLGAIFYAFDGFYVLTGVQSELENPKKAPLALFLGLVIVTVINLSIAIAMTINGGSFFLMADKIRKLFGTNSSGRNVGIILFGIVNIIIATSIMGILNSFSVWSPRYLEELIAHGEIPFSAKLRKTLNSDKPWTGVKYSLVLVIPFFIIFTLIGALGYINTYSNRGYDEAMAKLYSFADLIANWVTVFTFMFIIFSIYGAIVNRRKNFIKVEKIRCFLLFAWIAVATVFLSLAVTLLLPIIDFFLIPQLERELMTNYSDEIISRVLLVVVLLIFVFFTFGYGRIEDLLMKKKFKNFNNYKIWKARTFNLDLHEKNNF</sequence>
<feature type="transmembrane region" description="Helical" evidence="5">
    <location>
        <begin position="380"/>
        <end position="403"/>
    </location>
</feature>
<feature type="transmembrane region" description="Helical" evidence="5">
    <location>
        <begin position="21"/>
        <end position="41"/>
    </location>
</feature>
<feature type="transmembrane region" description="Helical" evidence="5">
    <location>
        <begin position="321"/>
        <end position="339"/>
    </location>
</feature>
<dbReference type="Proteomes" id="UP000216943">
    <property type="component" value="Unassembled WGS sequence"/>
</dbReference>
<protein>
    <recommendedName>
        <fullName evidence="8">Amino acid permease</fullName>
    </recommendedName>
</protein>
<feature type="transmembrane region" description="Helical" evidence="5">
    <location>
        <begin position="107"/>
        <end position="125"/>
    </location>
</feature>
<dbReference type="OrthoDB" id="400764at2"/>
<dbReference type="AlphaFoldDB" id="A0A269TI82"/>
<keyword evidence="4 5" id="KW-0472">Membrane</keyword>
<evidence type="ECO:0000256" key="1">
    <source>
        <dbReference type="ARBA" id="ARBA00004141"/>
    </source>
</evidence>
<dbReference type="PIRSF" id="PIRSF006060">
    <property type="entry name" value="AA_transporter"/>
    <property type="match status" value="1"/>
</dbReference>
<feature type="transmembrane region" description="Helical" evidence="5">
    <location>
        <begin position="456"/>
        <end position="483"/>
    </location>
</feature>
<feature type="transmembrane region" description="Helical" evidence="5">
    <location>
        <begin position="155"/>
        <end position="175"/>
    </location>
</feature>
<gene>
    <name evidence="6" type="ORF">CJJ23_03205</name>
</gene>
<feature type="transmembrane region" description="Helical" evidence="5">
    <location>
        <begin position="53"/>
        <end position="76"/>
    </location>
</feature>
<comment type="subcellular location">
    <subcellularLocation>
        <location evidence="1">Membrane</location>
        <topology evidence="1">Multi-pass membrane protein</topology>
    </subcellularLocation>
</comment>
<evidence type="ECO:0000256" key="2">
    <source>
        <dbReference type="ARBA" id="ARBA00022692"/>
    </source>
</evidence>
<dbReference type="PANTHER" id="PTHR11785">
    <property type="entry name" value="AMINO ACID TRANSPORTER"/>
    <property type="match status" value="1"/>
</dbReference>
<accession>A0A269TI82</accession>
<feature type="transmembrane region" description="Helical" evidence="5">
    <location>
        <begin position="187"/>
        <end position="210"/>
    </location>
</feature>
<comment type="caution">
    <text evidence="6">The sequence shown here is derived from an EMBL/GenBank/DDBJ whole genome shotgun (WGS) entry which is preliminary data.</text>
</comment>
<dbReference type="InterPro" id="IPR050598">
    <property type="entry name" value="AminoAcid_Transporter"/>
</dbReference>
<dbReference type="Pfam" id="PF13520">
    <property type="entry name" value="AA_permease_2"/>
    <property type="match status" value="1"/>
</dbReference>
<evidence type="ECO:0000313" key="7">
    <source>
        <dbReference type="Proteomes" id="UP000216943"/>
    </source>
</evidence>
<dbReference type="GO" id="GO:0015179">
    <property type="term" value="F:L-amino acid transmembrane transporter activity"/>
    <property type="evidence" value="ECO:0007669"/>
    <property type="project" value="TreeGrafter"/>
</dbReference>
<keyword evidence="3 5" id="KW-1133">Transmembrane helix</keyword>
<evidence type="ECO:0000256" key="4">
    <source>
        <dbReference type="ARBA" id="ARBA00023136"/>
    </source>
</evidence>
<evidence type="ECO:0008006" key="8">
    <source>
        <dbReference type="Google" id="ProtNLM"/>
    </source>
</evidence>
<keyword evidence="2 5" id="KW-0812">Transmembrane</keyword>
<dbReference type="RefSeq" id="WP_095334922.1">
    <property type="nucleotide sequence ID" value="NZ_NQNY01000010.1"/>
</dbReference>
<feature type="transmembrane region" description="Helical" evidence="5">
    <location>
        <begin position="272"/>
        <end position="301"/>
    </location>
</feature>
<dbReference type="PANTHER" id="PTHR11785:SF512">
    <property type="entry name" value="SOBREMESA, ISOFORM B"/>
    <property type="match status" value="1"/>
</dbReference>
<dbReference type="EMBL" id="NQNY01000010">
    <property type="protein sequence ID" value="PAK21193.1"/>
    <property type="molecule type" value="Genomic_DNA"/>
</dbReference>